<proteinExistence type="predicted"/>
<reference evidence="2" key="1">
    <citation type="journal article" date="2014" name="Front. Microbiol.">
        <title>High frequency of phylogenetically diverse reductive dehalogenase-homologous genes in deep subseafloor sedimentary metagenomes.</title>
        <authorList>
            <person name="Kawai M."/>
            <person name="Futagami T."/>
            <person name="Toyoda A."/>
            <person name="Takaki Y."/>
            <person name="Nishi S."/>
            <person name="Hori S."/>
            <person name="Arai W."/>
            <person name="Tsubouchi T."/>
            <person name="Morono Y."/>
            <person name="Uchiyama I."/>
            <person name="Ito T."/>
            <person name="Fujiyama A."/>
            <person name="Inagaki F."/>
            <person name="Takami H."/>
        </authorList>
    </citation>
    <scope>NUCLEOTIDE SEQUENCE</scope>
    <source>
        <strain evidence="2">Expedition CK06-06</strain>
    </source>
</reference>
<dbReference type="AlphaFoldDB" id="X0Z8C3"/>
<dbReference type="EMBL" id="BART01007350">
    <property type="protein sequence ID" value="GAG56618.1"/>
    <property type="molecule type" value="Genomic_DNA"/>
</dbReference>
<sequence length="138" mass="15040">MAVGGAMLMVGLYGPLIGGNVIDQDELETGQRREALYVGASSLVLIPMQQIVGSIVAVVLIIVNYDENLGFYQEPSVLVGIRFLTFFIIFIGGIFTLISIKLYPFKGEVLVTLKKNIMALHAKKEAVAKSNQESFSKT</sequence>
<evidence type="ECO:0000313" key="2">
    <source>
        <dbReference type="EMBL" id="GAG56618.1"/>
    </source>
</evidence>
<evidence type="ECO:0000256" key="1">
    <source>
        <dbReference type="SAM" id="Phobius"/>
    </source>
</evidence>
<accession>X0Z8C3</accession>
<comment type="caution">
    <text evidence="2">The sequence shown here is derived from an EMBL/GenBank/DDBJ whole genome shotgun (WGS) entry which is preliminary data.</text>
</comment>
<dbReference type="Pfam" id="PF13347">
    <property type="entry name" value="MFS_2"/>
    <property type="match status" value="1"/>
</dbReference>
<feature type="transmembrane region" description="Helical" evidence="1">
    <location>
        <begin position="35"/>
        <end position="63"/>
    </location>
</feature>
<organism evidence="2">
    <name type="scientific">marine sediment metagenome</name>
    <dbReference type="NCBI Taxonomy" id="412755"/>
    <lineage>
        <taxon>unclassified sequences</taxon>
        <taxon>metagenomes</taxon>
        <taxon>ecological metagenomes</taxon>
    </lineage>
</organism>
<keyword evidence="1" id="KW-0812">Transmembrane</keyword>
<keyword evidence="1" id="KW-1133">Transmembrane helix</keyword>
<gene>
    <name evidence="2" type="ORF">S01H4_16745</name>
</gene>
<feature type="transmembrane region" description="Helical" evidence="1">
    <location>
        <begin position="83"/>
        <end position="105"/>
    </location>
</feature>
<name>X0Z8C3_9ZZZZ</name>
<protein>
    <recommendedName>
        <fullName evidence="3">Major facilitator superfamily (MFS) profile domain-containing protein</fullName>
    </recommendedName>
</protein>
<evidence type="ECO:0008006" key="3">
    <source>
        <dbReference type="Google" id="ProtNLM"/>
    </source>
</evidence>
<keyword evidence="1" id="KW-0472">Membrane</keyword>